<name>A0A401G854_9APHY</name>
<protein>
    <submittedName>
        <fullName evidence="1">Uncharacterized protein</fullName>
    </submittedName>
</protein>
<dbReference type="Proteomes" id="UP000287166">
    <property type="component" value="Unassembled WGS sequence"/>
</dbReference>
<dbReference type="AlphaFoldDB" id="A0A401G854"/>
<keyword evidence="2" id="KW-1185">Reference proteome</keyword>
<accession>A0A401G854</accession>
<dbReference type="OrthoDB" id="3257768at2759"/>
<proteinExistence type="predicted"/>
<evidence type="ECO:0000313" key="1">
    <source>
        <dbReference type="EMBL" id="GBE78355.1"/>
    </source>
</evidence>
<evidence type="ECO:0000313" key="2">
    <source>
        <dbReference type="Proteomes" id="UP000287166"/>
    </source>
</evidence>
<reference evidence="1 2" key="1">
    <citation type="journal article" date="2018" name="Sci. Rep.">
        <title>Genome sequence of the cauliflower mushroom Sparassis crispa (Hanabiratake) and its association with beneficial usage.</title>
        <authorList>
            <person name="Kiyama R."/>
            <person name="Furutani Y."/>
            <person name="Kawaguchi K."/>
            <person name="Nakanishi T."/>
        </authorList>
    </citation>
    <scope>NUCLEOTIDE SEQUENCE [LARGE SCALE GENOMIC DNA]</scope>
</reference>
<sequence length="233" mass="26237">MKEMGPGAWWETIDNVCGFHNWRKMVELENMLLHQMLEVIPEAIAHHEDFCKFTSGLLAQCPADVSAWRTMLEEWEVDHSKPDPYVLPKSTVTLAEVHLKLAKEEQARVQAMQDAQLDVSPGTFLLGDHHSADSDTALHEGLRAFAMEHAAMERNLAANFDSKWTVVWQRMQTILRDLNTAVQVLDSSLDAASEQDNDIESEAVDLDAEIDCNVELDVDLGLDEDLENDVDPV</sequence>
<comment type="caution">
    <text evidence="1">The sequence shown here is derived from an EMBL/GenBank/DDBJ whole genome shotgun (WGS) entry which is preliminary data.</text>
</comment>
<gene>
    <name evidence="1" type="ORF">SCP_0112400</name>
</gene>
<dbReference type="STRING" id="139825.A0A401G854"/>
<dbReference type="GeneID" id="38775272"/>
<dbReference type="InParanoid" id="A0A401G854"/>
<dbReference type="RefSeq" id="XP_027609268.1">
    <property type="nucleotide sequence ID" value="XM_027753467.1"/>
</dbReference>
<dbReference type="EMBL" id="BFAD01000001">
    <property type="protein sequence ID" value="GBE78355.1"/>
    <property type="molecule type" value="Genomic_DNA"/>
</dbReference>
<organism evidence="1 2">
    <name type="scientific">Sparassis crispa</name>
    <dbReference type="NCBI Taxonomy" id="139825"/>
    <lineage>
        <taxon>Eukaryota</taxon>
        <taxon>Fungi</taxon>
        <taxon>Dikarya</taxon>
        <taxon>Basidiomycota</taxon>
        <taxon>Agaricomycotina</taxon>
        <taxon>Agaricomycetes</taxon>
        <taxon>Polyporales</taxon>
        <taxon>Sparassidaceae</taxon>
        <taxon>Sparassis</taxon>
    </lineage>
</organism>